<sequence length="141" mass="16001">MNDSAWGYGEWIGVPDPNLVHYPTEEPWAAGGAFDPLKVRPVLLIEDLYDLDDHRTYAYVCPRTTKDWGRGIEHHPHEHHPHEHRPGGIDVVGTCLIDLPGQVSWGWPAEKARLLASAEWSCREPPKTGLLRDLNAKRWAL</sequence>
<gene>
    <name evidence="1" type="ORF">METZ01_LOCUS74754</name>
</gene>
<proteinExistence type="predicted"/>
<name>A0A381U0Y1_9ZZZZ</name>
<dbReference type="AlphaFoldDB" id="A0A381U0Y1"/>
<organism evidence="1">
    <name type="scientific">marine metagenome</name>
    <dbReference type="NCBI Taxonomy" id="408172"/>
    <lineage>
        <taxon>unclassified sequences</taxon>
        <taxon>metagenomes</taxon>
        <taxon>ecological metagenomes</taxon>
    </lineage>
</organism>
<protein>
    <submittedName>
        <fullName evidence="1">Uncharacterized protein</fullName>
    </submittedName>
</protein>
<evidence type="ECO:0000313" key="1">
    <source>
        <dbReference type="EMBL" id="SVA21900.1"/>
    </source>
</evidence>
<accession>A0A381U0Y1</accession>
<dbReference type="EMBL" id="UINC01005528">
    <property type="protein sequence ID" value="SVA21900.1"/>
    <property type="molecule type" value="Genomic_DNA"/>
</dbReference>
<reference evidence="1" key="1">
    <citation type="submission" date="2018-05" db="EMBL/GenBank/DDBJ databases">
        <authorList>
            <person name="Lanie J.A."/>
            <person name="Ng W.-L."/>
            <person name="Kazmierczak K.M."/>
            <person name="Andrzejewski T.M."/>
            <person name="Davidsen T.M."/>
            <person name="Wayne K.J."/>
            <person name="Tettelin H."/>
            <person name="Glass J.I."/>
            <person name="Rusch D."/>
            <person name="Podicherti R."/>
            <person name="Tsui H.-C.T."/>
            <person name="Winkler M.E."/>
        </authorList>
    </citation>
    <scope>NUCLEOTIDE SEQUENCE</scope>
</reference>